<feature type="transmembrane region" description="Helical" evidence="5">
    <location>
        <begin position="124"/>
        <end position="141"/>
    </location>
</feature>
<evidence type="ECO:0000256" key="5">
    <source>
        <dbReference type="SAM" id="Phobius"/>
    </source>
</evidence>
<evidence type="ECO:0000313" key="8">
    <source>
        <dbReference type="Proteomes" id="UP000051660"/>
    </source>
</evidence>
<keyword evidence="3 5" id="KW-1133">Transmembrane helix</keyword>
<feature type="transmembrane region" description="Helical" evidence="5">
    <location>
        <begin position="209"/>
        <end position="229"/>
    </location>
</feature>
<dbReference type="Pfam" id="PF04932">
    <property type="entry name" value="Wzy_C"/>
    <property type="match status" value="1"/>
</dbReference>
<evidence type="ECO:0000256" key="2">
    <source>
        <dbReference type="ARBA" id="ARBA00022692"/>
    </source>
</evidence>
<protein>
    <recommendedName>
        <fullName evidence="6">O-antigen ligase-related domain-containing protein</fullName>
    </recommendedName>
</protein>
<evidence type="ECO:0000256" key="3">
    <source>
        <dbReference type="ARBA" id="ARBA00022989"/>
    </source>
</evidence>
<evidence type="ECO:0000256" key="1">
    <source>
        <dbReference type="ARBA" id="ARBA00004141"/>
    </source>
</evidence>
<dbReference type="RefSeq" id="WP_057856281.1">
    <property type="nucleotide sequence ID" value="NZ_LLYB01000034.1"/>
</dbReference>
<dbReference type="Proteomes" id="UP000051660">
    <property type="component" value="Unassembled WGS sequence"/>
</dbReference>
<feature type="transmembrane region" description="Helical" evidence="5">
    <location>
        <begin position="84"/>
        <end position="104"/>
    </location>
</feature>
<name>A0A0R3N5Z2_9BRAD</name>
<sequence length="471" mass="51653">MTANWFATVVIFAWPAVSFALYRTRPFSEATLWTILGALLLLPSNVSVKLEMIPAFDKNTIPNLCVAVACFALAQRQRVVRPHLGVAEILAVAWIVGPVFTSVLNGDTLVYGPTILPGVGYYDGISALLGQLLLCLPFFVGRVALQRSADTEAILRVLLIAGLLYSVLMLFEIRMSPVLSSWVYDYFPSGFVSEMRYGGFRPVVFMKNGLAAAFFIMTAFLAAVAFWRLKTGIIRSFPPAGVSAYLAVVIILCKSAGALIYAGCIGFFVRWSKPKTQVRIAVVIVTIGIFYPVLRMTNYFPTSALLETAMVFNRERAESLQVRFDQEQQLLAHASQRFLFGWGRYGRNRVYEENFGKDISITDGAWIQVLGQFGIIGFAAQFGLLALPVFRAMSAFRFVGSARDRVSLAVLALIVALNLIEQIPNSSMSSWNWLLAGALLGRAEYLKAVASSPRKPVGAAGFGGQSLRSGE</sequence>
<evidence type="ECO:0000313" key="7">
    <source>
        <dbReference type="EMBL" id="KRR27881.1"/>
    </source>
</evidence>
<keyword evidence="4 5" id="KW-0472">Membrane</keyword>
<dbReference type="PANTHER" id="PTHR37422:SF13">
    <property type="entry name" value="LIPOPOLYSACCHARIDE BIOSYNTHESIS PROTEIN PA4999-RELATED"/>
    <property type="match status" value="1"/>
</dbReference>
<evidence type="ECO:0000256" key="4">
    <source>
        <dbReference type="ARBA" id="ARBA00023136"/>
    </source>
</evidence>
<comment type="subcellular location">
    <subcellularLocation>
        <location evidence="1">Membrane</location>
        <topology evidence="1">Multi-pass membrane protein</topology>
    </subcellularLocation>
</comment>
<reference evidence="7 8" key="1">
    <citation type="submission" date="2014-03" db="EMBL/GenBank/DDBJ databases">
        <title>Bradyrhizobium valentinum sp. nov., isolated from effective nodules of Lupinus mariae-josephae, a lupine endemic of basic-lime soils in Eastern Spain.</title>
        <authorList>
            <person name="Duran D."/>
            <person name="Rey L."/>
            <person name="Navarro A."/>
            <person name="Busquets A."/>
            <person name="Imperial J."/>
            <person name="Ruiz-Argueso T."/>
        </authorList>
    </citation>
    <scope>NUCLEOTIDE SEQUENCE [LARGE SCALE GENOMIC DNA]</scope>
    <source>
        <strain evidence="7 8">CCBAU 23086</strain>
    </source>
</reference>
<dbReference type="GO" id="GO:0016020">
    <property type="term" value="C:membrane"/>
    <property type="evidence" value="ECO:0007669"/>
    <property type="project" value="UniProtKB-SubCell"/>
</dbReference>
<feature type="transmembrane region" description="Helical" evidence="5">
    <location>
        <begin position="365"/>
        <end position="390"/>
    </location>
</feature>
<gene>
    <name evidence="7" type="ORF">CQ14_08565</name>
</gene>
<dbReference type="PANTHER" id="PTHR37422">
    <property type="entry name" value="TEICHURONIC ACID BIOSYNTHESIS PROTEIN TUAE"/>
    <property type="match status" value="1"/>
</dbReference>
<feature type="transmembrane region" description="Helical" evidence="5">
    <location>
        <begin position="244"/>
        <end position="269"/>
    </location>
</feature>
<comment type="caution">
    <text evidence="7">The sequence shown here is derived from an EMBL/GenBank/DDBJ whole genome shotgun (WGS) entry which is preliminary data.</text>
</comment>
<accession>A0A0R3N5Z2</accession>
<organism evidence="7 8">
    <name type="scientific">Bradyrhizobium lablabi</name>
    <dbReference type="NCBI Taxonomy" id="722472"/>
    <lineage>
        <taxon>Bacteria</taxon>
        <taxon>Pseudomonadati</taxon>
        <taxon>Pseudomonadota</taxon>
        <taxon>Alphaproteobacteria</taxon>
        <taxon>Hyphomicrobiales</taxon>
        <taxon>Nitrobacteraceae</taxon>
        <taxon>Bradyrhizobium</taxon>
    </lineage>
</organism>
<evidence type="ECO:0000259" key="6">
    <source>
        <dbReference type="Pfam" id="PF04932"/>
    </source>
</evidence>
<feature type="transmembrane region" description="Helical" evidence="5">
    <location>
        <begin position="276"/>
        <end position="294"/>
    </location>
</feature>
<feature type="domain" description="O-antigen ligase-related" evidence="6">
    <location>
        <begin position="243"/>
        <end position="380"/>
    </location>
</feature>
<dbReference type="AlphaFoldDB" id="A0A0R3N5Z2"/>
<proteinExistence type="predicted"/>
<dbReference type="InterPro" id="IPR051533">
    <property type="entry name" value="WaaL-like"/>
</dbReference>
<feature type="transmembrane region" description="Helical" evidence="5">
    <location>
        <begin position="153"/>
        <end position="173"/>
    </location>
</feature>
<dbReference type="InterPro" id="IPR007016">
    <property type="entry name" value="O-antigen_ligase-rel_domated"/>
</dbReference>
<dbReference type="EMBL" id="LLYB01000034">
    <property type="protein sequence ID" value="KRR27881.1"/>
    <property type="molecule type" value="Genomic_DNA"/>
</dbReference>
<keyword evidence="2 5" id="KW-0812">Transmembrane</keyword>